<name>A0A2T0VGT7_9MICO</name>
<dbReference type="SUPFAM" id="SSF89392">
    <property type="entry name" value="Prokaryotic lipoproteins and lipoprotein localization factors"/>
    <property type="match status" value="1"/>
</dbReference>
<gene>
    <name evidence="3" type="ORF">B0I08_10253</name>
</gene>
<feature type="region of interest" description="Disordered" evidence="1">
    <location>
        <begin position="351"/>
        <end position="373"/>
    </location>
</feature>
<keyword evidence="3" id="KW-0449">Lipoprotein</keyword>
<feature type="compositionally biased region" description="Low complexity" evidence="1">
    <location>
        <begin position="351"/>
        <end position="365"/>
    </location>
</feature>
<sequence>MVNKDVESPTSTRRSSGQKNVRRWLPAAIVPVTVFAVAVTVPAFADSSPDLPDRSAQEVLELVADSVDATYSGTVEQTSEFGLPELPAMGPGSSSGSSDSSVGTALELLTGSHTARVYIGADQTARFQLMDTLAQRDVIVNGSDVWLYSSQDNEAVHVLLPSDVASPPASAALPPEVPATPAALAATLLETIEPSTTIEVGETARVAGRSVYTLTLTPDSGAADSGAAGSGSPATLVDSVVLSVDAETGLPLAVTVAATGQDTPAFAVEFSSITFEAPDSTLFAFDPPADATVTEKDLTAADGDHSATPGTGELDGMDVTGEAIPESAVPTVLGEGWSSILVIPAEALGAAGPAGAAPSDASDGTEAGEGMGESAEAAQLLDQLTTAVPEGRLFESALVSVLLSADGRVFVGAVSGEQLQAAAQSTP</sequence>
<keyword evidence="2" id="KW-1133">Transmembrane helix</keyword>
<keyword evidence="4" id="KW-1185">Reference proteome</keyword>
<evidence type="ECO:0000256" key="2">
    <source>
        <dbReference type="SAM" id="Phobius"/>
    </source>
</evidence>
<feature type="transmembrane region" description="Helical" evidence="2">
    <location>
        <begin position="24"/>
        <end position="45"/>
    </location>
</feature>
<evidence type="ECO:0000256" key="1">
    <source>
        <dbReference type="SAM" id="MobiDB-lite"/>
    </source>
</evidence>
<feature type="compositionally biased region" description="Low complexity" evidence="1">
    <location>
        <begin position="90"/>
        <end position="102"/>
    </location>
</feature>
<comment type="caution">
    <text evidence="3">The sequence shown here is derived from an EMBL/GenBank/DDBJ whole genome shotgun (WGS) entry which is preliminary data.</text>
</comment>
<evidence type="ECO:0000313" key="4">
    <source>
        <dbReference type="Proteomes" id="UP000237983"/>
    </source>
</evidence>
<feature type="compositionally biased region" description="Polar residues" evidence="1">
    <location>
        <begin position="8"/>
        <end position="19"/>
    </location>
</feature>
<proteinExistence type="predicted"/>
<feature type="region of interest" description="Disordered" evidence="1">
    <location>
        <begin position="82"/>
        <end position="102"/>
    </location>
</feature>
<dbReference type="AlphaFoldDB" id="A0A2T0VGT7"/>
<evidence type="ECO:0000313" key="3">
    <source>
        <dbReference type="EMBL" id="PRY69381.1"/>
    </source>
</evidence>
<reference evidence="3 4" key="1">
    <citation type="submission" date="2018-03" db="EMBL/GenBank/DDBJ databases">
        <title>Genomic Encyclopedia of Type Strains, Phase III (KMG-III): the genomes of soil and plant-associated and newly described type strains.</title>
        <authorList>
            <person name="Whitman W."/>
        </authorList>
    </citation>
    <scope>NUCLEOTIDE SEQUENCE [LARGE SCALE GENOMIC DNA]</scope>
    <source>
        <strain evidence="3 4">CGMCC 1.12484</strain>
    </source>
</reference>
<dbReference type="EMBL" id="PVTL01000002">
    <property type="protein sequence ID" value="PRY69381.1"/>
    <property type="molecule type" value="Genomic_DNA"/>
</dbReference>
<dbReference type="InterPro" id="IPR052944">
    <property type="entry name" value="Sporulation_related"/>
</dbReference>
<dbReference type="PANTHER" id="PTHR37507">
    <property type="entry name" value="SPORULATION PROTEIN YDCC"/>
    <property type="match status" value="1"/>
</dbReference>
<accession>A0A2T0VGT7</accession>
<dbReference type="Gene3D" id="2.50.20.10">
    <property type="entry name" value="Lipoprotein localisation LolA/LolB/LppX"/>
    <property type="match status" value="1"/>
</dbReference>
<protein>
    <submittedName>
        <fullName evidence="3">Outer membrane lipoprotein-sorting protein</fullName>
    </submittedName>
</protein>
<feature type="region of interest" description="Disordered" evidence="1">
    <location>
        <begin position="1"/>
        <end position="20"/>
    </location>
</feature>
<dbReference type="PANTHER" id="PTHR37507:SF2">
    <property type="entry name" value="SPORULATION PROTEIN YDCC"/>
    <property type="match status" value="1"/>
</dbReference>
<dbReference type="InterPro" id="IPR029046">
    <property type="entry name" value="LolA/LolB/LppX"/>
</dbReference>
<organism evidence="3 4">
    <name type="scientific">Glaciihabitans tibetensis</name>
    <dbReference type="NCBI Taxonomy" id="1266600"/>
    <lineage>
        <taxon>Bacteria</taxon>
        <taxon>Bacillati</taxon>
        <taxon>Actinomycetota</taxon>
        <taxon>Actinomycetes</taxon>
        <taxon>Micrococcales</taxon>
        <taxon>Microbacteriaceae</taxon>
        <taxon>Glaciihabitans</taxon>
    </lineage>
</organism>
<keyword evidence="2" id="KW-0812">Transmembrane</keyword>
<keyword evidence="2" id="KW-0472">Membrane</keyword>
<dbReference type="Proteomes" id="UP000237983">
    <property type="component" value="Unassembled WGS sequence"/>
</dbReference>